<protein>
    <recommendedName>
        <fullName evidence="1">Putative mucin/carbohydrate-binding domain-containing protein</fullName>
    </recommendedName>
</protein>
<accession>A0A6I1MP01</accession>
<proteinExistence type="predicted"/>
<dbReference type="RefSeq" id="WP_152889754.1">
    <property type="nucleotide sequence ID" value="NZ_WHJC01000113.1"/>
</dbReference>
<dbReference type="AlphaFoldDB" id="A0A6I1MP01"/>
<dbReference type="OrthoDB" id="1946582at2"/>
<reference evidence="2 3" key="1">
    <citation type="submission" date="2019-10" db="EMBL/GenBank/DDBJ databases">
        <title>The Genome Sequence of Clostridium tarantellae Isolated from Fish Brain.</title>
        <authorList>
            <person name="Bano L."/>
            <person name="Kiel M."/>
            <person name="Sales G."/>
            <person name="Doxey A.C."/>
            <person name="Mansfield M.J."/>
            <person name="Schiavone M."/>
            <person name="Rossetto O."/>
            <person name="Pirazzini M."/>
            <person name="Dobrindt U."/>
            <person name="Montecucco C."/>
        </authorList>
    </citation>
    <scope>NUCLEOTIDE SEQUENCE [LARGE SCALE GENOMIC DNA]</scope>
    <source>
        <strain evidence="2 3">DSM 3997</strain>
    </source>
</reference>
<evidence type="ECO:0000313" key="2">
    <source>
        <dbReference type="EMBL" id="MPQ43847.1"/>
    </source>
</evidence>
<comment type="caution">
    <text evidence="2">The sequence shown here is derived from an EMBL/GenBank/DDBJ whole genome shotgun (WGS) entry which is preliminary data.</text>
</comment>
<organism evidence="2 3">
    <name type="scientific">Clostridium tarantellae</name>
    <dbReference type="NCBI Taxonomy" id="39493"/>
    <lineage>
        <taxon>Bacteria</taxon>
        <taxon>Bacillati</taxon>
        <taxon>Bacillota</taxon>
        <taxon>Clostridia</taxon>
        <taxon>Eubacteriales</taxon>
        <taxon>Clostridiaceae</taxon>
        <taxon>Clostridium</taxon>
    </lineage>
</organism>
<evidence type="ECO:0000259" key="1">
    <source>
        <dbReference type="Pfam" id="PF03272"/>
    </source>
</evidence>
<evidence type="ECO:0000313" key="3">
    <source>
        <dbReference type="Proteomes" id="UP000430345"/>
    </source>
</evidence>
<keyword evidence="3" id="KW-1185">Reference proteome</keyword>
<dbReference type="InterPro" id="IPR004954">
    <property type="entry name" value="Mucin-bd"/>
</dbReference>
<name>A0A6I1MP01_9CLOT</name>
<gene>
    <name evidence="2" type="ORF">GBZ86_08760</name>
</gene>
<dbReference type="EMBL" id="WHJC01000113">
    <property type="protein sequence ID" value="MPQ43847.1"/>
    <property type="molecule type" value="Genomic_DNA"/>
</dbReference>
<dbReference type="Pfam" id="PF03272">
    <property type="entry name" value="Mucin_bdg"/>
    <property type="match status" value="1"/>
</dbReference>
<feature type="domain" description="Putative mucin/carbohydrate-binding" evidence="1">
    <location>
        <begin position="194"/>
        <end position="313"/>
    </location>
</feature>
<dbReference type="Proteomes" id="UP000430345">
    <property type="component" value="Unassembled WGS sequence"/>
</dbReference>
<sequence length="588" mass="67308">MKSKYEVIKIKGKNPYCNGKVNPYVEACDKLLVVNELKFPCKKKDIKCIKKIYISANIESIKIVSVPVTNVLAENEIQLKERKLYIVGNLIEKIEYITFNSYKKQDELTAKIPFTKYISIECNYVQGMNDYCVTPIIKNICAESLNKRCIKQQIELILSAYKKDLSLAEININSPLSTNSTLSNNEKNINLIDFYGENDLEVAKVQLDIKNKIIKATSTNITANLNFDNEKYFEFLIKDSKGNIKIQAVVMGNETGENFSQILNNYKFDYNDILVLNYEENNRVKMYNLPKKDYVEYIPEGNSESYVITSEGLILVQEFESEVINSIIIKGKDSEFMAQINLINAVNRLQVVSTSKIINDDFEDIEYFAIVFNDIEGNLKKEVILNGNENSDKLVKELNDFNFEYDDSIILRYKQSYNISITNFQGKEEYNPTGNISEYTITPDGLTPYEAIGSKLLNSIILNGKNSEPIVKIDLVEDANKILVMSSGILVDEDKKNEEYFSLILKDSTENVKIEATIRANENANNFAMDLDGFSFDYNDIIELKCNETRNVMITNFQGKESYNLIEKSESYAITISGLEKVENILYY</sequence>